<organism evidence="2 3">
    <name type="scientific">Alternaria alternata</name>
    <name type="common">Alternaria rot fungus</name>
    <name type="synonym">Torula alternata</name>
    <dbReference type="NCBI Taxonomy" id="5599"/>
    <lineage>
        <taxon>Eukaryota</taxon>
        <taxon>Fungi</taxon>
        <taxon>Dikarya</taxon>
        <taxon>Ascomycota</taxon>
        <taxon>Pezizomycotina</taxon>
        <taxon>Dothideomycetes</taxon>
        <taxon>Pleosporomycetidae</taxon>
        <taxon>Pleosporales</taxon>
        <taxon>Pleosporineae</taxon>
        <taxon>Pleosporaceae</taxon>
        <taxon>Alternaria</taxon>
        <taxon>Alternaria sect. Alternaria</taxon>
        <taxon>Alternaria alternata complex</taxon>
    </lineage>
</organism>
<dbReference type="RefSeq" id="XP_018387373.1">
    <property type="nucleotide sequence ID" value="XM_018528285.1"/>
</dbReference>
<proteinExistence type="predicted"/>
<feature type="region of interest" description="Disordered" evidence="1">
    <location>
        <begin position="185"/>
        <end position="204"/>
    </location>
</feature>
<name>A0A177DSH6_ALTAL</name>
<dbReference type="VEuPathDB" id="FungiDB:CC77DRAFT_1059863"/>
<dbReference type="GeneID" id="29113879"/>
<evidence type="ECO:0000313" key="3">
    <source>
        <dbReference type="Proteomes" id="UP000077248"/>
    </source>
</evidence>
<evidence type="ECO:0000313" key="2">
    <source>
        <dbReference type="EMBL" id="OAG21952.1"/>
    </source>
</evidence>
<dbReference type="KEGG" id="aalt:CC77DRAFT_1059863"/>
<dbReference type="STRING" id="5599.A0A177DSH6"/>
<keyword evidence="3" id="KW-1185">Reference proteome</keyword>
<evidence type="ECO:0008006" key="4">
    <source>
        <dbReference type="Google" id="ProtNLM"/>
    </source>
</evidence>
<gene>
    <name evidence="2" type="ORF">CC77DRAFT_1059863</name>
</gene>
<dbReference type="EMBL" id="KV441475">
    <property type="protein sequence ID" value="OAG21952.1"/>
    <property type="molecule type" value="Genomic_DNA"/>
</dbReference>
<feature type="compositionally biased region" description="Acidic residues" evidence="1">
    <location>
        <begin position="185"/>
        <end position="194"/>
    </location>
</feature>
<protein>
    <recommendedName>
        <fullName evidence="4">F-box domain-containing protein</fullName>
    </recommendedName>
</protein>
<dbReference type="Proteomes" id="UP000077248">
    <property type="component" value="Unassembled WGS sequence"/>
</dbReference>
<evidence type="ECO:0000256" key="1">
    <source>
        <dbReference type="SAM" id="MobiDB-lite"/>
    </source>
</evidence>
<dbReference type="OMA" id="MATCRYL"/>
<reference evidence="2 3" key="1">
    <citation type="submission" date="2016-05" db="EMBL/GenBank/DDBJ databases">
        <title>Comparative analysis of secretome profiles of manganese(II)-oxidizing ascomycete fungi.</title>
        <authorList>
            <consortium name="DOE Joint Genome Institute"/>
            <person name="Zeiner C.A."/>
            <person name="Purvine S.O."/>
            <person name="Zink E.M."/>
            <person name="Wu S."/>
            <person name="Pasa-Tolic L."/>
            <person name="Chaput D.L."/>
            <person name="Haridas S."/>
            <person name="Grigoriev I.V."/>
            <person name="Santelli C.M."/>
            <person name="Hansel C.M."/>
        </authorList>
    </citation>
    <scope>NUCLEOTIDE SEQUENCE [LARGE SCALE GENOMIC DNA]</scope>
    <source>
        <strain evidence="2 3">SRC1lrK2f</strain>
    </source>
</reference>
<dbReference type="AlphaFoldDB" id="A0A177DSH6"/>
<accession>A0A177DSH6</accession>
<sequence>MASGAPSCSLLRLPIELRYEIYDYLGRRDFKSYPLRTMAVTSIDRTGPPTALLVTCRYLCDEIRAYFLPRVTLGFVQQQKPTLQSIDPISLSVIERAKKVHVRMSWWEIPGTAKDFRHWPYRVNEWLADLVKMLLEKAKSLEVITMSFDEPTWGTEWEQKEKTLAPLKDIAGRVKFRLGEVEAGEELTDEEEAEDAKLKGPHSTFTKTVGKEAELRRRLGAYLEELNAVTLPVVSS</sequence>